<feature type="transmembrane region" description="Helical" evidence="1">
    <location>
        <begin position="158"/>
        <end position="175"/>
    </location>
</feature>
<dbReference type="InterPro" id="IPR029787">
    <property type="entry name" value="Nucleotide_cyclase"/>
</dbReference>
<reference evidence="4" key="1">
    <citation type="submission" date="2020-02" db="EMBL/GenBank/DDBJ databases">
        <authorList>
            <person name="Meier V. D."/>
        </authorList>
    </citation>
    <scope>NUCLEOTIDE SEQUENCE</scope>
    <source>
        <strain evidence="4">AVDCRST_MAG93</strain>
    </source>
</reference>
<dbReference type="CDD" id="cd01948">
    <property type="entry name" value="EAL"/>
    <property type="match status" value="1"/>
</dbReference>
<organism evidence="4">
    <name type="scientific">uncultured Chloroflexia bacterium</name>
    <dbReference type="NCBI Taxonomy" id="1672391"/>
    <lineage>
        <taxon>Bacteria</taxon>
        <taxon>Bacillati</taxon>
        <taxon>Chloroflexota</taxon>
        <taxon>Chloroflexia</taxon>
        <taxon>environmental samples</taxon>
    </lineage>
</organism>
<dbReference type="PANTHER" id="PTHR33121">
    <property type="entry name" value="CYCLIC DI-GMP PHOSPHODIESTERASE PDEF"/>
    <property type="match status" value="1"/>
</dbReference>
<dbReference type="EMBL" id="CADCTR010002017">
    <property type="protein sequence ID" value="CAA9326982.1"/>
    <property type="molecule type" value="Genomic_DNA"/>
</dbReference>
<feature type="transmembrane region" description="Helical" evidence="1">
    <location>
        <begin position="291"/>
        <end position="311"/>
    </location>
</feature>
<keyword evidence="1" id="KW-1133">Transmembrane helix</keyword>
<feature type="transmembrane region" description="Helical" evidence="1">
    <location>
        <begin position="129"/>
        <end position="146"/>
    </location>
</feature>
<proteinExistence type="predicted"/>
<dbReference type="CDD" id="cd01949">
    <property type="entry name" value="GGDEF"/>
    <property type="match status" value="1"/>
</dbReference>
<dbReference type="Pfam" id="PF00990">
    <property type="entry name" value="GGDEF"/>
    <property type="match status" value="1"/>
</dbReference>
<accession>A0A6J4LEW7</accession>
<dbReference type="Gene3D" id="3.30.70.270">
    <property type="match status" value="1"/>
</dbReference>
<evidence type="ECO:0000259" key="2">
    <source>
        <dbReference type="PROSITE" id="PS50883"/>
    </source>
</evidence>
<dbReference type="InterPro" id="IPR035919">
    <property type="entry name" value="EAL_sf"/>
</dbReference>
<dbReference type="InterPro" id="IPR050706">
    <property type="entry name" value="Cyclic-di-GMP_PDE-like"/>
</dbReference>
<dbReference type="InterPro" id="IPR000160">
    <property type="entry name" value="GGDEF_dom"/>
</dbReference>
<feature type="transmembrane region" description="Helical" evidence="1">
    <location>
        <begin position="225"/>
        <end position="248"/>
    </location>
</feature>
<dbReference type="PANTHER" id="PTHR33121:SF70">
    <property type="entry name" value="SIGNALING PROTEIN YKOW"/>
    <property type="match status" value="1"/>
</dbReference>
<keyword evidence="1" id="KW-0812">Transmembrane</keyword>
<evidence type="ECO:0000313" key="4">
    <source>
        <dbReference type="EMBL" id="CAA9326982.1"/>
    </source>
</evidence>
<feature type="transmembrane region" description="Helical" evidence="1">
    <location>
        <begin position="94"/>
        <end position="114"/>
    </location>
</feature>
<dbReference type="InterPro" id="IPR043128">
    <property type="entry name" value="Rev_trsase/Diguanyl_cyclase"/>
</dbReference>
<dbReference type="InterPro" id="IPR001633">
    <property type="entry name" value="EAL_dom"/>
</dbReference>
<protein>
    <submittedName>
        <fullName evidence="4">Diguanylate cyclase/phosphodiesterase (GGDEF &amp; EAL domains) with PAS/PAC sensor(S)</fullName>
    </submittedName>
</protein>
<feature type="domain" description="EAL" evidence="2">
    <location>
        <begin position="568"/>
        <end position="821"/>
    </location>
</feature>
<dbReference type="PROSITE" id="PS50883">
    <property type="entry name" value="EAL"/>
    <property type="match status" value="1"/>
</dbReference>
<dbReference type="GO" id="GO:0071111">
    <property type="term" value="F:cyclic-guanylate-specific phosphodiesterase activity"/>
    <property type="evidence" value="ECO:0007669"/>
    <property type="project" value="InterPro"/>
</dbReference>
<feature type="domain" description="GGDEF" evidence="3">
    <location>
        <begin position="426"/>
        <end position="559"/>
    </location>
</feature>
<feature type="transmembrane region" description="Helical" evidence="1">
    <location>
        <begin position="34"/>
        <end position="56"/>
    </location>
</feature>
<gene>
    <name evidence="4" type="ORF">AVDCRST_MAG93-6008</name>
</gene>
<sequence>MKGSRASFTTLSETQQKSGSIVPLRASYSKPISLVMLLLLGLAALHFSWLVFRWGAEAHQLFLGNVLYILPTLVAALVTLAAALKHQGKARRGWLLVGLGLAALGVGNSIWGYLELVPKIESFPSSGDFFYLMFGPLLAAGLFQLMPPLRNRLEGSRLALDLAITVGAVGLYFWRFLLAPPLAWGMGFWATSVSFAYPLLDLLLLSLLLLIVMRKPRDEPPRPELVVMGLGIAAQVGADLLFNAAITAGTYYSGHPLDGLWTASAAFIALSACTSLAQQRATVSQNVAVQNGYFAVALPYLAVVAGFGLLLVTETNPAIHDSLGARGVLYGAVVVTSLVVVRQLLAFSENWRLAQHLARQSETLAQQSETLVRQSETLEVKVQERTAELEALSNRYRHDALHDTLTSLPNRAHFQKQLRQFVTQDRPFAALYLDFDRFKAVNDSYGHAVGDALLVAIGERLEASMRPGDLVARLGGDEFAVLLGDPNDITDAVQVAERLVQVFQAPLQVGNHTLYCTTSIGIVTGHADRNSAENVLRDADIAMYRAKALGKSRFVVFEPAMRENIQARTALESDLHVAVEREELVVYYQPMLHSPSGTLAGFEALVRWQHPEHGLVPPSEFVPLAEESGLIIGIDRWVLKTACAQLKTWLPYSPELTLSVNLSSRQFTRPDLPSFVAGVLTEFRLEPRHLTLELTEGLLMDHSSRVSETLTALRQLGIKLHIDDFGTGYSSLAYLQRFDADTLKVDRSFVMRMLESEDSTELVRTIINMAHNLKMKVVAEGVETNEQYTRLRDLGCEYVQGYLFSKPVPADSAALFLPEKARYKGGFNMPF</sequence>
<evidence type="ECO:0000256" key="1">
    <source>
        <dbReference type="SAM" id="Phobius"/>
    </source>
</evidence>
<dbReference type="AlphaFoldDB" id="A0A6J4LEW7"/>
<name>A0A6J4LEW7_9CHLR</name>
<evidence type="ECO:0000259" key="3">
    <source>
        <dbReference type="PROSITE" id="PS50887"/>
    </source>
</evidence>
<feature type="transmembrane region" description="Helical" evidence="1">
    <location>
        <begin position="195"/>
        <end position="213"/>
    </location>
</feature>
<dbReference type="SUPFAM" id="SSF55073">
    <property type="entry name" value="Nucleotide cyclase"/>
    <property type="match status" value="1"/>
</dbReference>
<dbReference type="PROSITE" id="PS50887">
    <property type="entry name" value="GGDEF"/>
    <property type="match status" value="1"/>
</dbReference>
<feature type="transmembrane region" description="Helical" evidence="1">
    <location>
        <begin position="62"/>
        <end position="82"/>
    </location>
</feature>
<dbReference type="NCBIfam" id="TIGR00254">
    <property type="entry name" value="GGDEF"/>
    <property type="match status" value="1"/>
</dbReference>
<dbReference type="SMART" id="SM00267">
    <property type="entry name" value="GGDEF"/>
    <property type="match status" value="1"/>
</dbReference>
<keyword evidence="1" id="KW-0472">Membrane</keyword>
<dbReference type="Pfam" id="PF00563">
    <property type="entry name" value="EAL"/>
    <property type="match status" value="1"/>
</dbReference>
<dbReference type="SMART" id="SM00052">
    <property type="entry name" value="EAL"/>
    <property type="match status" value="1"/>
</dbReference>
<dbReference type="FunFam" id="3.20.20.450:FF:000001">
    <property type="entry name" value="Cyclic di-GMP phosphodiesterase yahA"/>
    <property type="match status" value="1"/>
</dbReference>
<dbReference type="Gene3D" id="3.20.20.450">
    <property type="entry name" value="EAL domain"/>
    <property type="match status" value="1"/>
</dbReference>
<feature type="transmembrane region" description="Helical" evidence="1">
    <location>
        <begin position="323"/>
        <end position="345"/>
    </location>
</feature>
<dbReference type="SUPFAM" id="SSF141868">
    <property type="entry name" value="EAL domain-like"/>
    <property type="match status" value="1"/>
</dbReference>